<dbReference type="OrthoDB" id="9789836at2"/>
<dbReference type="Pfam" id="PF06230">
    <property type="entry name" value="LpxI_C"/>
    <property type="match status" value="1"/>
</dbReference>
<dbReference type="HOGENOM" id="CLU_085042_0_0_9"/>
<evidence type="ECO:0000259" key="1">
    <source>
        <dbReference type="Pfam" id="PF06230"/>
    </source>
</evidence>
<organism evidence="3 4">
    <name type="scientific">Halothermothrix orenii (strain H 168 / OCM 544 / DSM 9562)</name>
    <dbReference type="NCBI Taxonomy" id="373903"/>
    <lineage>
        <taxon>Bacteria</taxon>
        <taxon>Bacillati</taxon>
        <taxon>Bacillota</taxon>
        <taxon>Clostridia</taxon>
        <taxon>Halanaerobiales</taxon>
        <taxon>Halothermotrichaceae</taxon>
        <taxon>Halothermothrix</taxon>
    </lineage>
</organism>
<proteinExistence type="predicted"/>
<feature type="domain" description="LpxI N-terminal" evidence="2">
    <location>
        <begin position="3"/>
        <end position="132"/>
    </location>
</feature>
<dbReference type="Pfam" id="PF17930">
    <property type="entry name" value="LpxI_N"/>
    <property type="match status" value="1"/>
</dbReference>
<dbReference type="PANTHER" id="PTHR39962">
    <property type="entry name" value="BLL4848 PROTEIN"/>
    <property type="match status" value="1"/>
</dbReference>
<dbReference type="EMBL" id="CP001098">
    <property type="protein sequence ID" value="ACL70503.1"/>
    <property type="molecule type" value="Genomic_DNA"/>
</dbReference>
<keyword evidence="4" id="KW-1185">Reference proteome</keyword>
<dbReference type="PANTHER" id="PTHR39962:SF1">
    <property type="entry name" value="LPXI FAMILY PROTEIN"/>
    <property type="match status" value="1"/>
</dbReference>
<evidence type="ECO:0000259" key="2">
    <source>
        <dbReference type="Pfam" id="PF17930"/>
    </source>
</evidence>
<dbReference type="Gene3D" id="3.40.140.80">
    <property type="match status" value="1"/>
</dbReference>
<dbReference type="InterPro" id="IPR041255">
    <property type="entry name" value="LpxI_N"/>
</dbReference>
<protein>
    <submittedName>
        <fullName evidence="3">Uncharacterized protein conserved in bacteria</fullName>
    </submittedName>
</protein>
<dbReference type="InterPro" id="IPR053174">
    <property type="entry name" value="LpxI"/>
</dbReference>
<gene>
    <name evidence="3" type="ordered locus">Hore_17540</name>
</gene>
<feature type="domain" description="LpxI C-terminal" evidence="1">
    <location>
        <begin position="136"/>
        <end position="264"/>
    </location>
</feature>
<dbReference type="InterPro" id="IPR010415">
    <property type="entry name" value="LpxI_C"/>
</dbReference>
<dbReference type="STRING" id="373903.Hore_17540"/>
<dbReference type="KEGG" id="hor:Hore_17540"/>
<dbReference type="InterPro" id="IPR043167">
    <property type="entry name" value="LpxI_C_sf"/>
</dbReference>
<dbReference type="Gene3D" id="3.40.50.20">
    <property type="match status" value="1"/>
</dbReference>
<dbReference type="RefSeq" id="WP_015923473.1">
    <property type="nucleotide sequence ID" value="NC_011899.1"/>
</dbReference>
<dbReference type="eggNOG" id="COG3494">
    <property type="taxonomic scope" value="Bacteria"/>
</dbReference>
<reference evidence="3 4" key="1">
    <citation type="journal article" date="2009" name="PLoS ONE">
        <title>Genome analysis of the anaerobic thermohalophilic bacterium Halothermothrix orenii.</title>
        <authorList>
            <person name="Mavromatis K."/>
            <person name="Ivanova N."/>
            <person name="Anderson I."/>
            <person name="Lykidis A."/>
            <person name="Hooper S.D."/>
            <person name="Sun H."/>
            <person name="Kunin V."/>
            <person name="Lapidus A."/>
            <person name="Hugenholtz P."/>
            <person name="Patel B."/>
            <person name="Kyrpides N.C."/>
        </authorList>
    </citation>
    <scope>NUCLEOTIDE SEQUENCE [LARGE SCALE GENOMIC DNA]</scope>
    <source>
        <strain evidence="4">H 168 / OCM 544 / DSM 9562</strain>
    </source>
</reference>
<dbReference type="AlphaFoldDB" id="B8CYY4"/>
<evidence type="ECO:0000313" key="3">
    <source>
        <dbReference type="EMBL" id="ACL70503.1"/>
    </source>
</evidence>
<dbReference type="Proteomes" id="UP000000719">
    <property type="component" value="Chromosome"/>
</dbReference>
<sequence length="272" mass="29469">MSKIGLIAGRGKLPAIWAASARDRGHDVYAFPIIEEADEGLKNIAKVIKPVNVGAFDNLINILIENDISKVVMIGKVNKTRLFGKTRLDARMQQMLANLRELNDDSILLGIVNELKKEGIEVLKQSTFIEDLFPTPGPVTSKTPDDSLLEDMKYAFKLARGIGGLDIGQTVLVKNRAVLAVEAIEGTDQAIKRAGELGGAGATMAKVSKPNQDFRFDIPTVGLTTLRNLIKIKARGLVIEAGKTFIVDREEFIETAEASGITVMALESASPE</sequence>
<name>B8CYY4_HALOH</name>
<evidence type="ECO:0000313" key="4">
    <source>
        <dbReference type="Proteomes" id="UP000000719"/>
    </source>
</evidence>
<accession>B8CYY4</accession>